<accession>A0A0N5CPB0</accession>
<sequence length="171" mass="18988">MRIVNILLANIPSSLIAKRLLTDPPKNLLSTKFEGIETAVPAFLKPVSSRRNHDSHLLGIDVQRNKCNSRSRFTEDFQGVTITFQQWLQCAVSFSVARVQPWTSKGITDLLLLNFMRLNTACPSKKLSGLAYEYTVPSQSALLATVSFVIRIKQTNQSTSKNGHAPPTTES</sequence>
<organism evidence="3">
    <name type="scientific">Thelazia callipaeda</name>
    <name type="common">Oriental eyeworm</name>
    <name type="synonym">Parasitic nematode</name>
    <dbReference type="NCBI Taxonomy" id="103827"/>
    <lineage>
        <taxon>Eukaryota</taxon>
        <taxon>Metazoa</taxon>
        <taxon>Ecdysozoa</taxon>
        <taxon>Nematoda</taxon>
        <taxon>Chromadorea</taxon>
        <taxon>Rhabditida</taxon>
        <taxon>Spirurina</taxon>
        <taxon>Spiruromorpha</taxon>
        <taxon>Thelazioidea</taxon>
        <taxon>Thelaziidae</taxon>
        <taxon>Thelazia</taxon>
    </lineage>
</organism>
<dbReference type="EMBL" id="UYYF01000345">
    <property type="protein sequence ID" value="VDM97793.1"/>
    <property type="molecule type" value="Genomic_DNA"/>
</dbReference>
<evidence type="ECO:0000313" key="3">
    <source>
        <dbReference type="WBParaSite" id="TCLT_0000204701-mRNA-1"/>
    </source>
</evidence>
<proteinExistence type="predicted"/>
<dbReference type="WBParaSite" id="TCLT_0000204701-mRNA-1">
    <property type="protein sequence ID" value="TCLT_0000204701-mRNA-1"/>
    <property type="gene ID" value="TCLT_0000204701"/>
</dbReference>
<gene>
    <name evidence="1" type="ORF">TCLT_LOCUS2048</name>
</gene>
<dbReference type="Proteomes" id="UP000276776">
    <property type="component" value="Unassembled WGS sequence"/>
</dbReference>
<reference evidence="1 2" key="2">
    <citation type="submission" date="2018-11" db="EMBL/GenBank/DDBJ databases">
        <authorList>
            <consortium name="Pathogen Informatics"/>
        </authorList>
    </citation>
    <scope>NUCLEOTIDE SEQUENCE [LARGE SCALE GENOMIC DNA]</scope>
</reference>
<evidence type="ECO:0000313" key="2">
    <source>
        <dbReference type="Proteomes" id="UP000276776"/>
    </source>
</evidence>
<dbReference type="AlphaFoldDB" id="A0A0N5CPB0"/>
<evidence type="ECO:0000313" key="1">
    <source>
        <dbReference type="EMBL" id="VDM97793.1"/>
    </source>
</evidence>
<keyword evidence="2" id="KW-1185">Reference proteome</keyword>
<dbReference type="OrthoDB" id="5853123at2759"/>
<protein>
    <submittedName>
        <fullName evidence="3">Secreted protein</fullName>
    </submittedName>
</protein>
<reference evidence="3" key="1">
    <citation type="submission" date="2017-02" db="UniProtKB">
        <authorList>
            <consortium name="WormBaseParasite"/>
        </authorList>
    </citation>
    <scope>IDENTIFICATION</scope>
</reference>
<name>A0A0N5CPB0_THECL</name>